<reference evidence="1 2" key="2">
    <citation type="journal article" date="2014" name="J. Gen. Appl. Microbiol.">
        <title>The early diverging ascomycetous budding yeast Saitoella complicata has three histone deacetylases belonging to the Clr6, Hos2, and Rpd3 lineages.</title>
        <authorList>
            <person name="Nishida H."/>
            <person name="Matsumoto T."/>
            <person name="Kondo S."/>
            <person name="Hamamoto M."/>
            <person name="Yoshikawa H."/>
        </authorList>
    </citation>
    <scope>NUCLEOTIDE SEQUENCE [LARGE SCALE GENOMIC DNA]</scope>
    <source>
        <strain evidence="1 2">NRRL Y-17804</strain>
    </source>
</reference>
<dbReference type="EMBL" id="BACD03000006">
    <property type="protein sequence ID" value="GAO47005.1"/>
    <property type="molecule type" value="Genomic_DNA"/>
</dbReference>
<organism evidence="1 2">
    <name type="scientific">Saitoella complicata (strain BCRC 22490 / CBS 7301 / JCM 7358 / NBRC 10748 / NRRL Y-17804)</name>
    <dbReference type="NCBI Taxonomy" id="698492"/>
    <lineage>
        <taxon>Eukaryota</taxon>
        <taxon>Fungi</taxon>
        <taxon>Dikarya</taxon>
        <taxon>Ascomycota</taxon>
        <taxon>Taphrinomycotina</taxon>
        <taxon>Taphrinomycotina incertae sedis</taxon>
        <taxon>Saitoella</taxon>
    </lineage>
</organism>
<accession>A0A0E9NC71</accession>
<protein>
    <submittedName>
        <fullName evidence="1">Uncharacterized protein</fullName>
    </submittedName>
</protein>
<evidence type="ECO:0000313" key="2">
    <source>
        <dbReference type="Proteomes" id="UP000033140"/>
    </source>
</evidence>
<reference evidence="1 2" key="1">
    <citation type="journal article" date="2011" name="J. Gen. Appl. Microbiol.">
        <title>Draft genome sequencing of the enigmatic yeast Saitoella complicata.</title>
        <authorList>
            <person name="Nishida H."/>
            <person name="Hamamoto M."/>
            <person name="Sugiyama J."/>
        </authorList>
    </citation>
    <scope>NUCLEOTIDE SEQUENCE [LARGE SCALE GENOMIC DNA]</scope>
    <source>
        <strain evidence="1 2">NRRL Y-17804</strain>
    </source>
</reference>
<evidence type="ECO:0000313" key="1">
    <source>
        <dbReference type="EMBL" id="GAO47005.1"/>
    </source>
</evidence>
<dbReference type="Proteomes" id="UP000033140">
    <property type="component" value="Unassembled WGS sequence"/>
</dbReference>
<comment type="caution">
    <text evidence="1">The sequence shown here is derived from an EMBL/GenBank/DDBJ whole genome shotgun (WGS) entry which is preliminary data.</text>
</comment>
<keyword evidence="2" id="KW-1185">Reference proteome</keyword>
<gene>
    <name evidence="1" type="ORF">G7K_1219-t1</name>
</gene>
<reference evidence="1 2" key="3">
    <citation type="journal article" date="2015" name="Genome Announc.">
        <title>Draft Genome Sequence of the Archiascomycetous Yeast Saitoella complicata.</title>
        <authorList>
            <person name="Yamauchi K."/>
            <person name="Kondo S."/>
            <person name="Hamamoto M."/>
            <person name="Takahashi Y."/>
            <person name="Ogura Y."/>
            <person name="Hayashi T."/>
            <person name="Nishida H."/>
        </authorList>
    </citation>
    <scope>NUCLEOTIDE SEQUENCE [LARGE SCALE GENOMIC DNA]</scope>
    <source>
        <strain evidence="1 2">NRRL Y-17804</strain>
    </source>
</reference>
<sequence length="100" mass="11794">MVWSLFPGLTYFYFFILFCCLRITADVNLAFQPWYLSIIISRFSHHPRLPQACLRLHRILILLHQSLVLQQLINLLRLPKVMEDLSVSKANRGKLHCKTN</sequence>
<name>A0A0E9NC71_SAICN</name>
<dbReference type="AlphaFoldDB" id="A0A0E9NC71"/>
<proteinExistence type="predicted"/>